<organism evidence="9 10">
    <name type="scientific">Novilysobacter erysipheiresistens</name>
    <dbReference type="NCBI Taxonomy" id="1749332"/>
    <lineage>
        <taxon>Bacteria</taxon>
        <taxon>Pseudomonadati</taxon>
        <taxon>Pseudomonadota</taxon>
        <taxon>Gammaproteobacteria</taxon>
        <taxon>Lysobacterales</taxon>
        <taxon>Lysobacteraceae</taxon>
        <taxon>Novilysobacter</taxon>
    </lineage>
</organism>
<sequence length="205" mass="21101">MDTFLIAFDLVGTFVFAISGAAVGVRNRLDLFGVLVLSFAAATSGGIARDVLIGATPPVALVNWQYLAVACLAGLITFYRDAAIEKLRNPVQMFDAAGLALFAVSGALKALEFGLGPVSATLLGMLSGIGGGIARDVLVARTPVIFQSDLYAVAALAGAAAVVAGHALALPLAPVVVAGAILCFGLRYMAIRHGWRLPVADHREP</sequence>
<protein>
    <submittedName>
        <fullName evidence="9">Trimeric intracellular cation channel family protein</fullName>
    </submittedName>
</protein>
<accession>A0ABU7YVT4</accession>
<feature type="domain" description="Glycine transporter" evidence="8">
    <location>
        <begin position="7"/>
        <end position="79"/>
    </location>
</feature>
<dbReference type="RefSeq" id="WP_332614739.1">
    <property type="nucleotide sequence ID" value="NZ_JAXGFP010000002.1"/>
</dbReference>
<feature type="transmembrane region" description="Helical" evidence="7">
    <location>
        <begin position="117"/>
        <end position="138"/>
    </location>
</feature>
<evidence type="ECO:0000256" key="7">
    <source>
        <dbReference type="SAM" id="Phobius"/>
    </source>
</evidence>
<dbReference type="EMBL" id="JAXGFP010000002">
    <property type="protein sequence ID" value="MEG3183054.1"/>
    <property type="molecule type" value="Genomic_DNA"/>
</dbReference>
<keyword evidence="6 7" id="KW-0472">Membrane</keyword>
<evidence type="ECO:0000259" key="8">
    <source>
        <dbReference type="Pfam" id="PF03458"/>
    </source>
</evidence>
<feature type="transmembrane region" description="Helical" evidence="7">
    <location>
        <begin position="60"/>
        <end position="79"/>
    </location>
</feature>
<evidence type="ECO:0000313" key="9">
    <source>
        <dbReference type="EMBL" id="MEG3183054.1"/>
    </source>
</evidence>
<dbReference type="Pfam" id="PF03458">
    <property type="entry name" value="Gly_transporter"/>
    <property type="match status" value="2"/>
</dbReference>
<keyword evidence="10" id="KW-1185">Reference proteome</keyword>
<evidence type="ECO:0000256" key="5">
    <source>
        <dbReference type="ARBA" id="ARBA00022989"/>
    </source>
</evidence>
<name>A0ABU7YVT4_9GAMM</name>
<feature type="transmembrane region" description="Helical" evidence="7">
    <location>
        <begin position="31"/>
        <end position="48"/>
    </location>
</feature>
<proteinExistence type="inferred from homology"/>
<dbReference type="Proteomes" id="UP001355056">
    <property type="component" value="Unassembled WGS sequence"/>
</dbReference>
<feature type="transmembrane region" description="Helical" evidence="7">
    <location>
        <begin position="6"/>
        <end position="24"/>
    </location>
</feature>
<feature type="transmembrane region" description="Helical" evidence="7">
    <location>
        <begin position="150"/>
        <end position="169"/>
    </location>
</feature>
<evidence type="ECO:0000256" key="4">
    <source>
        <dbReference type="ARBA" id="ARBA00022692"/>
    </source>
</evidence>
<reference evidence="9 10" key="1">
    <citation type="journal article" date="2016" name="Int. J. Syst. Evol. Microbiol.">
        <title>Lysobacter erysipheiresistens sp. nov., an antagonist of powdery mildew, isolated from tobacco-cultivated soil.</title>
        <authorList>
            <person name="Xie B."/>
            <person name="Li T."/>
            <person name="Lin X."/>
            <person name="Wang C.J."/>
            <person name="Chen Y.J."/>
            <person name="Liu W.J."/>
            <person name="Zhao Z.W."/>
        </authorList>
    </citation>
    <scope>NUCLEOTIDE SEQUENCE [LARGE SCALE GENOMIC DNA]</scope>
    <source>
        <strain evidence="9 10">RS-LYSO-3</strain>
    </source>
</reference>
<evidence type="ECO:0000256" key="6">
    <source>
        <dbReference type="ARBA" id="ARBA00023136"/>
    </source>
</evidence>
<evidence type="ECO:0000256" key="3">
    <source>
        <dbReference type="ARBA" id="ARBA00022475"/>
    </source>
</evidence>
<comment type="subcellular location">
    <subcellularLocation>
        <location evidence="1">Cell membrane</location>
        <topology evidence="1">Multi-pass membrane protein</topology>
    </subcellularLocation>
</comment>
<evidence type="ECO:0000256" key="2">
    <source>
        <dbReference type="ARBA" id="ARBA00008193"/>
    </source>
</evidence>
<comment type="caution">
    <text evidence="9">The sequence shown here is derived from an EMBL/GenBank/DDBJ whole genome shotgun (WGS) entry which is preliminary data.</text>
</comment>
<evidence type="ECO:0000313" key="10">
    <source>
        <dbReference type="Proteomes" id="UP001355056"/>
    </source>
</evidence>
<dbReference type="PANTHER" id="PTHR30506:SF3">
    <property type="entry name" value="UPF0126 INNER MEMBRANE PROTEIN YADS-RELATED"/>
    <property type="match status" value="1"/>
</dbReference>
<evidence type="ECO:0000256" key="1">
    <source>
        <dbReference type="ARBA" id="ARBA00004651"/>
    </source>
</evidence>
<keyword evidence="4 7" id="KW-0812">Transmembrane</keyword>
<keyword evidence="3" id="KW-1003">Cell membrane</keyword>
<dbReference type="PANTHER" id="PTHR30506">
    <property type="entry name" value="INNER MEMBRANE PROTEIN"/>
    <property type="match status" value="1"/>
</dbReference>
<dbReference type="InterPro" id="IPR005115">
    <property type="entry name" value="Gly_transporter"/>
</dbReference>
<feature type="domain" description="Glycine transporter" evidence="8">
    <location>
        <begin position="93"/>
        <end position="165"/>
    </location>
</feature>
<keyword evidence="5 7" id="KW-1133">Transmembrane helix</keyword>
<gene>
    <name evidence="9" type="ORF">SNE34_03385</name>
</gene>
<comment type="similarity">
    <text evidence="2">Belongs to the UPF0126 family.</text>
</comment>